<sequence>MVCRHWRLISLKLHAMWNTPDFELPHLARVMLHRSRDAPLNIVISWLPSEDQELKSVLSEAMNQRNRLARLFLNLDAAPVVQEVVSMCVGPVPILRSVHLQHDHLHGTSPFMLPKGFLGGEAPRLSTLSLHNCLLSENWESPLLHERITKLVWNVSSTTTLLHCQRAFFQTLARMPYLEILELDHVLPSSITNPPVVFLPHLRRLRLASTGSVSFDALHYITFSTHNPPCIHLGCDTNSVIDYSYGEVKHLLEIAIRSVSPKSLEALSISGNPTNTVGNIVVRAWDVVPADIETLDPTSQADLTVEFSWHNEHPSACFVTSRRVIDATLCILSSSIETLRIGDAFKDEHFPLMACARFCGPTLKYLILVGSAAWQIPRTLTIRRKGRELPYSFSHDSSGQLAFSALSILTFIHVNFGTPDNGLMRWLQNSFLERSQGDCSTIEKVRIIGCTQLSNSVVDILGHFTREVELISLR</sequence>
<evidence type="ECO:0000313" key="1">
    <source>
        <dbReference type="EMBL" id="KAK7051564.1"/>
    </source>
</evidence>
<dbReference type="EMBL" id="JAYKXP010000012">
    <property type="protein sequence ID" value="KAK7051564.1"/>
    <property type="molecule type" value="Genomic_DNA"/>
</dbReference>
<dbReference type="InterPro" id="IPR032675">
    <property type="entry name" value="LRR_dom_sf"/>
</dbReference>
<organism evidence="1 2">
    <name type="scientific">Paramarasmius palmivorus</name>
    <dbReference type="NCBI Taxonomy" id="297713"/>
    <lineage>
        <taxon>Eukaryota</taxon>
        <taxon>Fungi</taxon>
        <taxon>Dikarya</taxon>
        <taxon>Basidiomycota</taxon>
        <taxon>Agaricomycotina</taxon>
        <taxon>Agaricomycetes</taxon>
        <taxon>Agaricomycetidae</taxon>
        <taxon>Agaricales</taxon>
        <taxon>Marasmiineae</taxon>
        <taxon>Marasmiaceae</taxon>
        <taxon>Paramarasmius</taxon>
    </lineage>
</organism>
<evidence type="ECO:0000313" key="2">
    <source>
        <dbReference type="Proteomes" id="UP001383192"/>
    </source>
</evidence>
<name>A0AAW0DKI1_9AGAR</name>
<dbReference type="AlphaFoldDB" id="A0AAW0DKI1"/>
<gene>
    <name evidence="1" type="ORF">VNI00_004543</name>
</gene>
<evidence type="ECO:0008006" key="3">
    <source>
        <dbReference type="Google" id="ProtNLM"/>
    </source>
</evidence>
<proteinExistence type="predicted"/>
<keyword evidence="2" id="KW-1185">Reference proteome</keyword>
<dbReference type="Gene3D" id="3.80.10.10">
    <property type="entry name" value="Ribonuclease Inhibitor"/>
    <property type="match status" value="1"/>
</dbReference>
<reference evidence="1 2" key="1">
    <citation type="submission" date="2024-01" db="EMBL/GenBank/DDBJ databases">
        <title>A draft genome for a cacao thread blight-causing isolate of Paramarasmius palmivorus.</title>
        <authorList>
            <person name="Baruah I.K."/>
            <person name="Bukari Y."/>
            <person name="Amoako-Attah I."/>
            <person name="Meinhardt L.W."/>
            <person name="Bailey B.A."/>
            <person name="Cohen S.P."/>
        </authorList>
    </citation>
    <scope>NUCLEOTIDE SEQUENCE [LARGE SCALE GENOMIC DNA]</scope>
    <source>
        <strain evidence="1 2">GH-12</strain>
    </source>
</reference>
<accession>A0AAW0DKI1</accession>
<dbReference type="Proteomes" id="UP001383192">
    <property type="component" value="Unassembled WGS sequence"/>
</dbReference>
<comment type="caution">
    <text evidence="1">The sequence shown here is derived from an EMBL/GenBank/DDBJ whole genome shotgun (WGS) entry which is preliminary data.</text>
</comment>
<protein>
    <recommendedName>
        <fullName evidence="3">F-box domain-containing protein</fullName>
    </recommendedName>
</protein>
<dbReference type="SUPFAM" id="SSF52047">
    <property type="entry name" value="RNI-like"/>
    <property type="match status" value="1"/>
</dbReference>